<evidence type="ECO:0000313" key="1">
    <source>
        <dbReference type="EMBL" id="AFL76397.1"/>
    </source>
</evidence>
<reference evidence="1 2" key="1">
    <citation type="submission" date="2012-06" db="EMBL/GenBank/DDBJ databases">
        <title>Complete sequence of Thiocystis violascens DSM 198.</title>
        <authorList>
            <consortium name="US DOE Joint Genome Institute"/>
            <person name="Lucas S."/>
            <person name="Han J."/>
            <person name="Lapidus A."/>
            <person name="Cheng J.-F."/>
            <person name="Goodwin L."/>
            <person name="Pitluck S."/>
            <person name="Peters L."/>
            <person name="Ovchinnikova G."/>
            <person name="Teshima H."/>
            <person name="Detter J.C."/>
            <person name="Han C."/>
            <person name="Tapia R."/>
            <person name="Land M."/>
            <person name="Hauser L."/>
            <person name="Kyrpides N."/>
            <person name="Ivanova N."/>
            <person name="Pagani I."/>
            <person name="Vogl K."/>
            <person name="Liu Z."/>
            <person name="Frigaard N.-U."/>
            <person name="Bryant D."/>
            <person name="Woyke T."/>
        </authorList>
    </citation>
    <scope>NUCLEOTIDE SEQUENCE [LARGE SCALE GENOMIC DNA]</scope>
    <source>
        <strain evidence="2">ATCC 17096 / DSM 198 / 6111</strain>
    </source>
</reference>
<dbReference type="EMBL" id="CP003154">
    <property type="protein sequence ID" value="AFL76397.1"/>
    <property type="molecule type" value="Genomic_DNA"/>
</dbReference>
<dbReference type="HOGENOM" id="CLU_1359901_0_0_6"/>
<gene>
    <name evidence="1" type="ordered locus">Thivi_4606</name>
</gene>
<dbReference type="STRING" id="765911.Thivi_4606"/>
<accession>I3YHC9</accession>
<organism evidence="1 2">
    <name type="scientific">Thiocystis violascens (strain ATCC 17096 / DSM 198 / 6111)</name>
    <name type="common">Chromatium violascens</name>
    <dbReference type="NCBI Taxonomy" id="765911"/>
    <lineage>
        <taxon>Bacteria</taxon>
        <taxon>Pseudomonadati</taxon>
        <taxon>Pseudomonadota</taxon>
        <taxon>Gammaproteobacteria</taxon>
        <taxon>Chromatiales</taxon>
        <taxon>Chromatiaceae</taxon>
        <taxon>Thiocystis</taxon>
    </lineage>
</organism>
<protein>
    <submittedName>
        <fullName evidence="1">Uncharacterized protein</fullName>
    </submittedName>
</protein>
<sequence>MNAETLKTAAAAHDELNDPRAKQIARAIRRLDDIGAKLARAPMTARVSMAIRSHGLDAALASVTDRASAAETEITDIGAELERFAVAENALRAALAEPRMTLERERNGLDFERDRLGRELTAARDQHDRAVLTLTNAGMDFNAATNAATPSLDELAALSDQLETLALRIEEVETALSSASGIVARMRFEPEPESEPEALAA</sequence>
<dbReference type="RefSeq" id="WP_014780765.1">
    <property type="nucleotide sequence ID" value="NC_018012.1"/>
</dbReference>
<evidence type="ECO:0000313" key="2">
    <source>
        <dbReference type="Proteomes" id="UP000006062"/>
    </source>
</evidence>
<dbReference type="Proteomes" id="UP000006062">
    <property type="component" value="Chromosome"/>
</dbReference>
<dbReference type="KEGG" id="tvi:Thivi_4606"/>
<keyword evidence="2" id="KW-1185">Reference proteome</keyword>
<dbReference type="AlphaFoldDB" id="I3YHC9"/>
<name>I3YHC9_THIV6</name>
<proteinExistence type="predicted"/>